<dbReference type="AlphaFoldDB" id="A8ZQI8"/>
<evidence type="ECO:0000313" key="2">
    <source>
        <dbReference type="Proteomes" id="UP000000268"/>
    </source>
</evidence>
<sequence>MSPPLLRQLWQMIEEIPQHSLEKLDDSGLVGWVLSHLEQHKSLQTDERKAAEDYLYDHILLIRDIAESHQLHHCPLAG</sequence>
<organism evidence="1 2">
    <name type="scientific">Acaryochloris marina (strain MBIC 11017)</name>
    <dbReference type="NCBI Taxonomy" id="329726"/>
    <lineage>
        <taxon>Bacteria</taxon>
        <taxon>Bacillati</taxon>
        <taxon>Cyanobacteriota</taxon>
        <taxon>Cyanophyceae</taxon>
        <taxon>Acaryochloridales</taxon>
        <taxon>Acaryochloridaceae</taxon>
        <taxon>Acaryochloris</taxon>
    </lineage>
</organism>
<reference evidence="1 2" key="1">
    <citation type="journal article" date="2008" name="Proc. Natl. Acad. Sci. U.S.A.">
        <title>Niche adaptation and genome expansion in the chlorophyll d-producing cyanobacterium Acaryochloris marina.</title>
        <authorList>
            <person name="Swingley W.D."/>
            <person name="Chen M."/>
            <person name="Cheung P.C."/>
            <person name="Conrad A.L."/>
            <person name="Dejesa L.C."/>
            <person name="Hao J."/>
            <person name="Honchak B.M."/>
            <person name="Karbach L.E."/>
            <person name="Kurdoglu A."/>
            <person name="Lahiri S."/>
            <person name="Mastrian S.D."/>
            <person name="Miyashita H."/>
            <person name="Page L."/>
            <person name="Ramakrishna P."/>
            <person name="Satoh S."/>
            <person name="Sattley W.M."/>
            <person name="Shimada Y."/>
            <person name="Taylor H.L."/>
            <person name="Tomo T."/>
            <person name="Tsuchiya T."/>
            <person name="Wang Z.T."/>
            <person name="Raymond J."/>
            <person name="Mimuro M."/>
            <person name="Blankenship R.E."/>
            <person name="Touchman J.W."/>
        </authorList>
    </citation>
    <scope>NUCLEOTIDE SEQUENCE [LARGE SCALE GENOMIC DNA]</scope>
    <source>
        <strain evidence="2">MBIC 11017</strain>
        <plasmid evidence="2">Plasmid pREB7</plasmid>
    </source>
</reference>
<proteinExistence type="predicted"/>
<dbReference type="HOGENOM" id="CLU_183003_1_0_3"/>
<evidence type="ECO:0000313" key="1">
    <source>
        <dbReference type="EMBL" id="ABW33274.1"/>
    </source>
</evidence>
<dbReference type="Proteomes" id="UP000000268">
    <property type="component" value="Plasmid pREB7"/>
</dbReference>
<dbReference type="KEGG" id="amr:AM1_G0094"/>
<accession>A8ZQI8</accession>
<dbReference type="EMBL" id="CP000844">
    <property type="protein sequence ID" value="ABW33274.1"/>
    <property type="molecule type" value="Genomic_DNA"/>
</dbReference>
<protein>
    <submittedName>
        <fullName evidence="1">Uncharacterized protein</fullName>
    </submittedName>
</protein>
<keyword evidence="1" id="KW-0614">Plasmid</keyword>
<gene>
    <name evidence="1" type="ordered locus">AM1_G0094</name>
</gene>
<dbReference type="RefSeq" id="WP_012168340.1">
    <property type="nucleotide sequence ID" value="NC_009932.1"/>
</dbReference>
<dbReference type="OrthoDB" id="426600at2"/>
<geneLocation type="plasmid" evidence="1 2">
    <name>pREB7</name>
</geneLocation>
<keyword evidence="2" id="KW-1185">Reference proteome</keyword>
<name>A8ZQI8_ACAM1</name>